<accession>A0A0R1RUU3</accession>
<dbReference type="PROSITE" id="PS00101">
    <property type="entry name" value="HEXAPEP_TRANSFERASES"/>
    <property type="match status" value="1"/>
</dbReference>
<dbReference type="InterPro" id="IPR018357">
    <property type="entry name" value="Hexapep_transf_CS"/>
</dbReference>
<dbReference type="InterPro" id="IPR001451">
    <property type="entry name" value="Hexapep"/>
</dbReference>
<organism evidence="3 4">
    <name type="scientific">Furfurilactobacillus rossiae DSM 15814</name>
    <dbReference type="NCBI Taxonomy" id="1114972"/>
    <lineage>
        <taxon>Bacteria</taxon>
        <taxon>Bacillati</taxon>
        <taxon>Bacillota</taxon>
        <taxon>Bacilli</taxon>
        <taxon>Lactobacillales</taxon>
        <taxon>Lactobacillaceae</taxon>
        <taxon>Furfurilactobacillus</taxon>
    </lineage>
</organism>
<dbReference type="PATRIC" id="fig|1114972.6.peg.1243"/>
<dbReference type="Proteomes" id="UP000051999">
    <property type="component" value="Unassembled WGS sequence"/>
</dbReference>
<dbReference type="STRING" id="1114972.FD35_GL001227"/>
<evidence type="ECO:0000313" key="4">
    <source>
        <dbReference type="Proteomes" id="UP000051999"/>
    </source>
</evidence>
<name>A0A0R1RUU3_9LACO</name>
<keyword evidence="2" id="KW-0677">Repeat</keyword>
<dbReference type="OrthoDB" id="9812571at2"/>
<gene>
    <name evidence="3" type="ORF">FD35_GL001227</name>
</gene>
<dbReference type="GO" id="GO:0016740">
    <property type="term" value="F:transferase activity"/>
    <property type="evidence" value="ECO:0007669"/>
    <property type="project" value="UniProtKB-KW"/>
</dbReference>
<dbReference type="SUPFAM" id="SSF51161">
    <property type="entry name" value="Trimeric LpxA-like enzymes"/>
    <property type="match status" value="1"/>
</dbReference>
<reference evidence="3 4" key="1">
    <citation type="journal article" date="2015" name="Genome Announc.">
        <title>Expanding the biotechnology potential of lactobacilli through comparative genomics of 213 strains and associated genera.</title>
        <authorList>
            <person name="Sun Z."/>
            <person name="Harris H.M."/>
            <person name="McCann A."/>
            <person name="Guo C."/>
            <person name="Argimon S."/>
            <person name="Zhang W."/>
            <person name="Yang X."/>
            <person name="Jeffery I.B."/>
            <person name="Cooney J.C."/>
            <person name="Kagawa T.F."/>
            <person name="Liu W."/>
            <person name="Song Y."/>
            <person name="Salvetti E."/>
            <person name="Wrobel A."/>
            <person name="Rasinkangas P."/>
            <person name="Parkhill J."/>
            <person name="Rea M.C."/>
            <person name="O'Sullivan O."/>
            <person name="Ritari J."/>
            <person name="Douillard F.P."/>
            <person name="Paul Ross R."/>
            <person name="Yang R."/>
            <person name="Briner A.E."/>
            <person name="Felis G.E."/>
            <person name="de Vos W.M."/>
            <person name="Barrangou R."/>
            <person name="Klaenhammer T.R."/>
            <person name="Caufield P.W."/>
            <person name="Cui Y."/>
            <person name="Zhang H."/>
            <person name="O'Toole P.W."/>
        </authorList>
    </citation>
    <scope>NUCLEOTIDE SEQUENCE [LARGE SCALE GENOMIC DNA]</scope>
    <source>
        <strain evidence="3 4">DSM 15814</strain>
    </source>
</reference>
<dbReference type="Gene3D" id="2.160.10.10">
    <property type="entry name" value="Hexapeptide repeat proteins"/>
    <property type="match status" value="1"/>
</dbReference>
<dbReference type="EMBL" id="AZFF01000002">
    <property type="protein sequence ID" value="KRL56931.1"/>
    <property type="molecule type" value="Genomic_DNA"/>
</dbReference>
<keyword evidence="4" id="KW-1185">Reference proteome</keyword>
<dbReference type="RefSeq" id="WP_017262521.1">
    <property type="nucleotide sequence ID" value="NZ_AUAW01000004.1"/>
</dbReference>
<proteinExistence type="predicted"/>
<keyword evidence="1 3" id="KW-0808">Transferase</keyword>
<dbReference type="PANTHER" id="PTHR42811">
    <property type="entry name" value="SERINE ACETYLTRANSFERASE"/>
    <property type="match status" value="1"/>
</dbReference>
<dbReference type="InterPro" id="IPR011004">
    <property type="entry name" value="Trimer_LpxA-like_sf"/>
</dbReference>
<dbReference type="Pfam" id="PF00132">
    <property type="entry name" value="Hexapep"/>
    <property type="match status" value="1"/>
</dbReference>
<evidence type="ECO:0000256" key="2">
    <source>
        <dbReference type="ARBA" id="ARBA00022737"/>
    </source>
</evidence>
<sequence>MDDFKTLFKRNSFSQDKDVRRQAAEQLQLQYNCEINGLQIDESVLFAHNGKGCTVVASKLSEGDVIFQNVTIGANQTYNKATQKWEHLGNPVLGKNVIVADGAKIVGPIIIGDNTVVGMGAIVTKDVPANSIVYGVNKIKPRDPDHVPVFFKDMPESDEIIAACNQVINRYKNEQ</sequence>
<evidence type="ECO:0000313" key="3">
    <source>
        <dbReference type="EMBL" id="KRL56931.1"/>
    </source>
</evidence>
<dbReference type="AlphaFoldDB" id="A0A0R1RUU3"/>
<dbReference type="eggNOG" id="COG1045">
    <property type="taxonomic scope" value="Bacteria"/>
</dbReference>
<comment type="caution">
    <text evidence="3">The sequence shown here is derived from an EMBL/GenBank/DDBJ whole genome shotgun (WGS) entry which is preliminary data.</text>
</comment>
<evidence type="ECO:0000256" key="1">
    <source>
        <dbReference type="ARBA" id="ARBA00022679"/>
    </source>
</evidence>
<protein>
    <submittedName>
        <fullName evidence="3">Galactoside O-acetyltransferase</fullName>
    </submittedName>
</protein>